<accession>A0A099KAY5</accession>
<dbReference type="EMBL" id="JQED01000056">
    <property type="protein sequence ID" value="KGJ86758.1"/>
    <property type="molecule type" value="Genomic_DNA"/>
</dbReference>
<dbReference type="Proteomes" id="UP000029843">
    <property type="component" value="Unassembled WGS sequence"/>
</dbReference>
<dbReference type="AlphaFoldDB" id="A0A099KAY5"/>
<name>A0A099KAY5_COLPS</name>
<proteinExistence type="predicted"/>
<dbReference type="PANTHER" id="PTHR39166">
    <property type="entry name" value="BLL1166 PROTEIN"/>
    <property type="match status" value="1"/>
</dbReference>
<evidence type="ECO:0000313" key="2">
    <source>
        <dbReference type="Proteomes" id="UP000029843"/>
    </source>
</evidence>
<evidence type="ECO:0008006" key="3">
    <source>
        <dbReference type="Google" id="ProtNLM"/>
    </source>
</evidence>
<reference evidence="1 2" key="1">
    <citation type="submission" date="2014-08" db="EMBL/GenBank/DDBJ databases">
        <title>Genomic and Phenotypic Diversity of Colwellia psychrerythraea strains from Disparate Marine Basins.</title>
        <authorList>
            <person name="Techtmann S.M."/>
            <person name="Stelling S.C."/>
            <person name="Utturkar S.M."/>
            <person name="Alshibli N."/>
            <person name="Harris A."/>
            <person name="Brown S.D."/>
            <person name="Hazen T.C."/>
        </authorList>
    </citation>
    <scope>NUCLEOTIDE SEQUENCE [LARGE SCALE GENOMIC DNA]</scope>
    <source>
        <strain evidence="1 2">ND2E</strain>
    </source>
</reference>
<dbReference type="OrthoDB" id="9805247at2"/>
<dbReference type="RefSeq" id="WP_033095956.1">
    <property type="nucleotide sequence ID" value="NZ_JQED01000056.1"/>
</dbReference>
<dbReference type="Pfam" id="PF06042">
    <property type="entry name" value="NTP_transf_6"/>
    <property type="match status" value="1"/>
</dbReference>
<organism evidence="1 2">
    <name type="scientific">Colwellia psychrerythraea</name>
    <name type="common">Vibrio psychroerythus</name>
    <dbReference type="NCBI Taxonomy" id="28229"/>
    <lineage>
        <taxon>Bacteria</taxon>
        <taxon>Pseudomonadati</taxon>
        <taxon>Pseudomonadota</taxon>
        <taxon>Gammaproteobacteria</taxon>
        <taxon>Alteromonadales</taxon>
        <taxon>Colwelliaceae</taxon>
        <taxon>Colwellia</taxon>
    </lineage>
</organism>
<comment type="caution">
    <text evidence="1">The sequence shown here is derived from an EMBL/GenBank/DDBJ whole genome shotgun (WGS) entry which is preliminary data.</text>
</comment>
<dbReference type="InterPro" id="IPR009267">
    <property type="entry name" value="NTP_transf_6"/>
</dbReference>
<sequence length="202" mass="23673">MKNKLLNGQHLSLNKQVDLLSEFVMSMDGMPQILKEITKLPNAWVGAGIIFQNVWNVIHGYELNTYVKDIDVLYWDDNDLTWVSENNHIRSFTKVFSNATNATIPFDIKNIARVHLWYEQRFGIPKAQYHSIEESIATWPVIGACLAMRMNKDQLEFIAPYGLQDMFSLRVRPNKVLVNQTIYENKATRWKEQWPKLSIEKW</sequence>
<dbReference type="PANTHER" id="PTHR39166:SF1">
    <property type="entry name" value="BLL1166 PROTEIN"/>
    <property type="match status" value="1"/>
</dbReference>
<gene>
    <name evidence="1" type="ORF">ND2E_0930</name>
</gene>
<evidence type="ECO:0000313" key="1">
    <source>
        <dbReference type="EMBL" id="KGJ86758.1"/>
    </source>
</evidence>
<protein>
    <recommendedName>
        <fullName evidence="3">Nucleotidyltransferase family protein</fullName>
    </recommendedName>
</protein>
<dbReference type="PATRIC" id="fig|28229.4.peg.4427"/>